<dbReference type="SUPFAM" id="SSF52540">
    <property type="entry name" value="P-loop containing nucleoside triphosphate hydrolases"/>
    <property type="match status" value="1"/>
</dbReference>
<sequence length="288" mass="30859">MTTRHTATAPTTTVTRLPTAAAREVAHITFDGLGKIYIGASSAALQDITFAVHRGESFGIIGRSGAGKSTLLRTINALELPSTGHVKVDGVDVASLDEAALVGLRRRVGMIFQHFNLLSAKTVFENVALPLRVAGMPKTQIAPRVNELLALVGLSGKADAYPAMLSGGQKQRVGIARALVHRPEILLCDEATSALDPETTDSILSLLRDVQREFGLTVVLITHDMGVIHQACDRVLVLDQGRITELGPVDEVFANPLAEATRALLRPLQHAWQGRLAQSAQRHQVQAV</sequence>
<feature type="domain" description="ABC transporter" evidence="12">
    <location>
        <begin position="28"/>
        <end position="265"/>
    </location>
</feature>
<comment type="similarity">
    <text evidence="2">Belongs to the ABC transporter superfamily.</text>
</comment>
<keyword evidence="10" id="KW-0029">Amino-acid transport</keyword>
<evidence type="ECO:0000256" key="1">
    <source>
        <dbReference type="ARBA" id="ARBA00002579"/>
    </source>
</evidence>
<protein>
    <recommendedName>
        <fullName evidence="3">Cell division ATP-binding protein FtsE</fullName>
    </recommendedName>
</protein>
<comment type="function">
    <text evidence="1">Part of the ABC transporter FtsEX involved in cellular division. Important for assembly or stability of the septal ring.</text>
</comment>
<keyword evidence="9" id="KW-1278">Translocase</keyword>
<keyword evidence="6" id="KW-0997">Cell inner membrane</keyword>
<dbReference type="PANTHER" id="PTHR43166">
    <property type="entry name" value="AMINO ACID IMPORT ATP-BINDING PROTEIN"/>
    <property type="match status" value="1"/>
</dbReference>
<dbReference type="PROSITE" id="PS50893">
    <property type="entry name" value="ABC_TRANSPORTER_2"/>
    <property type="match status" value="1"/>
</dbReference>
<evidence type="ECO:0000256" key="3">
    <source>
        <dbReference type="ARBA" id="ARBA00020019"/>
    </source>
</evidence>
<dbReference type="InterPro" id="IPR041701">
    <property type="entry name" value="MetN_ABC"/>
</dbReference>
<keyword evidence="8 13" id="KW-0067">ATP-binding</keyword>
<evidence type="ECO:0000259" key="12">
    <source>
        <dbReference type="PROSITE" id="PS50893"/>
    </source>
</evidence>
<dbReference type="InterPro" id="IPR003593">
    <property type="entry name" value="AAA+_ATPase"/>
</dbReference>
<dbReference type="Gene3D" id="3.40.50.300">
    <property type="entry name" value="P-loop containing nucleotide triphosphate hydrolases"/>
    <property type="match status" value="1"/>
</dbReference>
<dbReference type="OrthoDB" id="9802264at2"/>
<keyword evidence="4" id="KW-0813">Transport</keyword>
<gene>
    <name evidence="13" type="ORF">PCO31010_03471</name>
</gene>
<evidence type="ECO:0000256" key="10">
    <source>
        <dbReference type="ARBA" id="ARBA00022970"/>
    </source>
</evidence>
<name>A0A5E4WRT0_9BURK</name>
<evidence type="ECO:0000256" key="7">
    <source>
        <dbReference type="ARBA" id="ARBA00022741"/>
    </source>
</evidence>
<evidence type="ECO:0000256" key="8">
    <source>
        <dbReference type="ARBA" id="ARBA00022840"/>
    </source>
</evidence>
<dbReference type="SMART" id="SM00382">
    <property type="entry name" value="AAA"/>
    <property type="match status" value="1"/>
</dbReference>
<dbReference type="InterPro" id="IPR003439">
    <property type="entry name" value="ABC_transporter-like_ATP-bd"/>
</dbReference>
<dbReference type="GO" id="GO:0016887">
    <property type="term" value="F:ATP hydrolysis activity"/>
    <property type="evidence" value="ECO:0007669"/>
    <property type="project" value="InterPro"/>
</dbReference>
<evidence type="ECO:0000256" key="4">
    <source>
        <dbReference type="ARBA" id="ARBA00022448"/>
    </source>
</evidence>
<dbReference type="InterPro" id="IPR027417">
    <property type="entry name" value="P-loop_NTPase"/>
</dbReference>
<keyword evidence="7" id="KW-0547">Nucleotide-binding</keyword>
<accession>A0A5E4WRT0</accession>
<evidence type="ECO:0000256" key="6">
    <source>
        <dbReference type="ARBA" id="ARBA00022519"/>
    </source>
</evidence>
<evidence type="ECO:0000256" key="9">
    <source>
        <dbReference type="ARBA" id="ARBA00022967"/>
    </source>
</evidence>
<evidence type="ECO:0000313" key="13">
    <source>
        <dbReference type="EMBL" id="VVE26943.1"/>
    </source>
</evidence>
<evidence type="ECO:0000256" key="5">
    <source>
        <dbReference type="ARBA" id="ARBA00022475"/>
    </source>
</evidence>
<dbReference type="PANTHER" id="PTHR43166:SF30">
    <property type="entry name" value="METHIONINE IMPORT ATP-BINDING PROTEIN METN"/>
    <property type="match status" value="1"/>
</dbReference>
<keyword evidence="11" id="KW-0472">Membrane</keyword>
<evidence type="ECO:0000313" key="14">
    <source>
        <dbReference type="Proteomes" id="UP000343335"/>
    </source>
</evidence>
<dbReference type="Pfam" id="PF00005">
    <property type="entry name" value="ABC_tran"/>
    <property type="match status" value="1"/>
</dbReference>
<dbReference type="PROSITE" id="PS00211">
    <property type="entry name" value="ABC_TRANSPORTER_1"/>
    <property type="match status" value="1"/>
</dbReference>
<dbReference type="GO" id="GO:0005524">
    <property type="term" value="F:ATP binding"/>
    <property type="evidence" value="ECO:0007669"/>
    <property type="project" value="UniProtKB-KW"/>
</dbReference>
<proteinExistence type="inferred from homology"/>
<dbReference type="FunFam" id="3.40.50.300:FF:000056">
    <property type="entry name" value="Cell division ATP-binding protein FtsE"/>
    <property type="match status" value="1"/>
</dbReference>
<organism evidence="13 14">
    <name type="scientific">Pandoraea commovens</name>
    <dbReference type="NCBI Taxonomy" id="2508289"/>
    <lineage>
        <taxon>Bacteria</taxon>
        <taxon>Pseudomonadati</taxon>
        <taxon>Pseudomonadota</taxon>
        <taxon>Betaproteobacteria</taxon>
        <taxon>Burkholderiales</taxon>
        <taxon>Burkholderiaceae</taxon>
        <taxon>Pandoraea</taxon>
    </lineage>
</organism>
<dbReference type="GO" id="GO:0005886">
    <property type="term" value="C:plasma membrane"/>
    <property type="evidence" value="ECO:0007669"/>
    <property type="project" value="UniProtKB-ARBA"/>
</dbReference>
<dbReference type="EMBL" id="CABPSA010000005">
    <property type="protein sequence ID" value="VVE26943.1"/>
    <property type="molecule type" value="Genomic_DNA"/>
</dbReference>
<dbReference type="Proteomes" id="UP000343335">
    <property type="component" value="Unassembled WGS sequence"/>
</dbReference>
<reference evidence="13 14" key="1">
    <citation type="submission" date="2019-08" db="EMBL/GenBank/DDBJ databases">
        <authorList>
            <person name="Peeters C."/>
        </authorList>
    </citation>
    <scope>NUCLEOTIDE SEQUENCE [LARGE SCALE GENOMIC DNA]</scope>
    <source>
        <strain evidence="13 14">LMG 31010</strain>
    </source>
</reference>
<dbReference type="AlphaFoldDB" id="A0A5E4WRT0"/>
<dbReference type="CDD" id="cd03258">
    <property type="entry name" value="ABC_MetN_methionine_transporter"/>
    <property type="match status" value="1"/>
</dbReference>
<dbReference type="InterPro" id="IPR050086">
    <property type="entry name" value="MetN_ABC_transporter-like"/>
</dbReference>
<evidence type="ECO:0000256" key="2">
    <source>
        <dbReference type="ARBA" id="ARBA00005417"/>
    </source>
</evidence>
<dbReference type="GO" id="GO:0006865">
    <property type="term" value="P:amino acid transport"/>
    <property type="evidence" value="ECO:0007669"/>
    <property type="project" value="UniProtKB-KW"/>
</dbReference>
<keyword evidence="5" id="KW-1003">Cell membrane</keyword>
<evidence type="ECO:0000256" key="11">
    <source>
        <dbReference type="ARBA" id="ARBA00023136"/>
    </source>
</evidence>
<dbReference type="InterPro" id="IPR017871">
    <property type="entry name" value="ABC_transporter-like_CS"/>
</dbReference>